<evidence type="ECO:0000256" key="3">
    <source>
        <dbReference type="ARBA" id="ARBA00022801"/>
    </source>
</evidence>
<evidence type="ECO:0000256" key="4">
    <source>
        <dbReference type="ARBA" id="ARBA00022825"/>
    </source>
</evidence>
<evidence type="ECO:0000259" key="6">
    <source>
        <dbReference type="Pfam" id="PF00082"/>
    </source>
</evidence>
<proteinExistence type="inferred from homology"/>
<evidence type="ECO:0000256" key="1">
    <source>
        <dbReference type="ARBA" id="ARBA00011073"/>
    </source>
</evidence>
<feature type="active site" description="Charge relay system" evidence="5">
    <location>
        <position position="223"/>
    </location>
</feature>
<dbReference type="GO" id="GO:0006508">
    <property type="term" value="P:proteolysis"/>
    <property type="evidence" value="ECO:0007669"/>
    <property type="project" value="UniProtKB-KW"/>
</dbReference>
<dbReference type="Proteomes" id="UP000006073">
    <property type="component" value="Unassembled WGS sequence"/>
</dbReference>
<evidence type="ECO:0000313" key="8">
    <source>
        <dbReference type="EMBL" id="EOZ93690.1"/>
    </source>
</evidence>
<organism evidence="8 9">
    <name type="scientific">Indibacter alkaliphilus (strain CCUG 57479 / KCTC 22604 / LW1)</name>
    <dbReference type="NCBI Taxonomy" id="1189612"/>
    <lineage>
        <taxon>Bacteria</taxon>
        <taxon>Pseudomonadati</taxon>
        <taxon>Bacteroidota</taxon>
        <taxon>Cytophagia</taxon>
        <taxon>Cytophagales</taxon>
        <taxon>Cyclobacteriaceae</taxon>
    </lineage>
</organism>
<protein>
    <submittedName>
        <fullName evidence="8">Subtilisin-like serine protease</fullName>
    </submittedName>
</protein>
<evidence type="ECO:0000256" key="2">
    <source>
        <dbReference type="ARBA" id="ARBA00022670"/>
    </source>
</evidence>
<dbReference type="PRINTS" id="PR00723">
    <property type="entry name" value="SUBTILISIN"/>
</dbReference>
<gene>
    <name evidence="8" type="ORF">A33Q_3636</name>
</gene>
<comment type="similarity">
    <text evidence="1 5">Belongs to the peptidase S8 family.</text>
</comment>
<dbReference type="InterPro" id="IPR017317">
    <property type="entry name" value="Pept_S8_subtilisin_bacteroid-2"/>
</dbReference>
<dbReference type="NCBIfam" id="TIGR04183">
    <property type="entry name" value="Por_Secre_tail"/>
    <property type="match status" value="1"/>
</dbReference>
<keyword evidence="9" id="KW-1185">Reference proteome</keyword>
<feature type="active site" description="Charge relay system" evidence="5">
    <location>
        <position position="182"/>
    </location>
</feature>
<dbReference type="InterPro" id="IPR026444">
    <property type="entry name" value="Secre_tail"/>
</dbReference>
<keyword evidence="2 5" id="KW-0645">Protease</keyword>
<feature type="domain" description="Peptidase S8/S53" evidence="6">
    <location>
        <begin position="173"/>
        <end position="447"/>
    </location>
</feature>
<dbReference type="PROSITE" id="PS00138">
    <property type="entry name" value="SUBTILASE_SER"/>
    <property type="match status" value="1"/>
</dbReference>
<dbReference type="PIRSF" id="PIRSF037903">
    <property type="entry name" value="Subtilisin_rel_GFO_2223"/>
    <property type="match status" value="1"/>
</dbReference>
<dbReference type="STRING" id="1189612.A33Q_3636"/>
<dbReference type="RefSeq" id="WP_009033707.1">
    <property type="nucleotide sequence ID" value="NZ_ALWO02000045.1"/>
</dbReference>
<dbReference type="InterPro" id="IPR051048">
    <property type="entry name" value="Peptidase_S8/S53_subtilisin"/>
</dbReference>
<accession>S2D9M6</accession>
<dbReference type="Gene3D" id="3.40.50.200">
    <property type="entry name" value="Peptidase S8/S53 domain"/>
    <property type="match status" value="1"/>
</dbReference>
<dbReference type="GO" id="GO:0004252">
    <property type="term" value="F:serine-type endopeptidase activity"/>
    <property type="evidence" value="ECO:0007669"/>
    <property type="project" value="UniProtKB-UniRule"/>
</dbReference>
<evidence type="ECO:0000313" key="9">
    <source>
        <dbReference type="Proteomes" id="UP000006073"/>
    </source>
</evidence>
<dbReference type="InterPro" id="IPR015500">
    <property type="entry name" value="Peptidase_S8_subtilisin-rel"/>
</dbReference>
<dbReference type="eggNOG" id="COG1404">
    <property type="taxonomic scope" value="Bacteria"/>
</dbReference>
<dbReference type="SUPFAM" id="SSF52743">
    <property type="entry name" value="Subtilisin-like"/>
    <property type="match status" value="1"/>
</dbReference>
<feature type="active site" description="Charge relay system" evidence="5">
    <location>
        <position position="401"/>
    </location>
</feature>
<evidence type="ECO:0000256" key="5">
    <source>
        <dbReference type="PROSITE-ProRule" id="PRU01240"/>
    </source>
</evidence>
<keyword evidence="3 5" id="KW-0378">Hydrolase</keyword>
<reference evidence="8 9" key="1">
    <citation type="journal article" date="2013" name="Genome Announc.">
        <title>Draft Genome Sequence of Indibacter alkaliphilus Strain LW1T, Isolated from Lonar Lake, a Haloalkaline Lake in the Buldana District of Maharashtra, India.</title>
        <authorList>
            <person name="Singh A."/>
            <person name="Kumar Jangir P."/>
            <person name="Sharma R."/>
            <person name="Singh A."/>
            <person name="Kumar Pinnaka A."/>
            <person name="Shivaji S."/>
        </authorList>
    </citation>
    <scope>NUCLEOTIDE SEQUENCE [LARGE SCALE GENOMIC DNA]</scope>
    <source>
        <strain evidence="9">CCUG 57479 / KCTC 22604 / LW1</strain>
    </source>
</reference>
<dbReference type="EMBL" id="ALWO02000045">
    <property type="protein sequence ID" value="EOZ93690.1"/>
    <property type="molecule type" value="Genomic_DNA"/>
</dbReference>
<dbReference type="InterPro" id="IPR036852">
    <property type="entry name" value="Peptidase_S8/S53_dom_sf"/>
</dbReference>
<sequence length="549" mass="60877">MEVKKLYMTFLFLLCFGLWGQAQNRYAVHFKYKPQEKFSLANPADFLSPMAVERKARFSVELDSLDLPVSEKYIETIKPFVVEILYHSHWLNASLVIANPEMIEQVMDLDIVEDVILAAPGFVPQGRVGSKSNEKAGFNIHLKTKNSKSTEAPFEFQNQLLGIQEMHEEGFRGKGVTVAVFDAGFPGVNTIPTLSHIVENGKLLGGKNFVHPWDKDIFKYNQHGSNVLSLIASNDPETLVAGAPDANFILCITEEVPTEYRIEEYNWVKAAEYADSLGVDIINSSLGYLDFDDKEMDYTFEDLDGETALITKGANIASEKGILVVTSVGNYGSRGLSSLTAPADGKGVLSIGSVNGNLDRSGFSSQGPTSDGRFKPELTTNGEQVWLMRSNGNLGRANGTSFSAPQIAALAAGLWEAKPDWNKDQLLEALYRSASNFEDPDNFLGYGIPNFTKAYLGEILNIITVEEEKSWKIFPNPISGNSLFVNFGDLYQGEFSLFDMHGKVLQQLTVSRDSLQEPFQIQIPTLNNGMYIVEMHSGKDVRRTKLLKK</sequence>
<dbReference type="CDD" id="cd07493">
    <property type="entry name" value="Peptidases_S8_9"/>
    <property type="match status" value="1"/>
</dbReference>
<dbReference type="PANTHER" id="PTHR43399:SF4">
    <property type="entry name" value="CELL WALL-ASSOCIATED PROTEASE"/>
    <property type="match status" value="1"/>
</dbReference>
<keyword evidence="4 5" id="KW-0720">Serine protease</keyword>
<feature type="domain" description="Secretion system C-terminal sorting" evidence="7">
    <location>
        <begin position="473"/>
        <end position="542"/>
    </location>
</feature>
<comment type="caution">
    <text evidence="8">The sequence shown here is derived from an EMBL/GenBank/DDBJ whole genome shotgun (WGS) entry which is preliminary data.</text>
</comment>
<dbReference type="InterPro" id="IPR000209">
    <property type="entry name" value="Peptidase_S8/S53_dom"/>
</dbReference>
<dbReference type="PROSITE" id="PS51892">
    <property type="entry name" value="SUBTILASE"/>
    <property type="match status" value="1"/>
</dbReference>
<dbReference type="InterPro" id="IPR023828">
    <property type="entry name" value="Peptidase_S8_Ser-AS"/>
</dbReference>
<dbReference type="AlphaFoldDB" id="S2D9M6"/>
<dbReference type="Pfam" id="PF00082">
    <property type="entry name" value="Peptidase_S8"/>
    <property type="match status" value="1"/>
</dbReference>
<dbReference type="PANTHER" id="PTHR43399">
    <property type="entry name" value="SUBTILISIN-RELATED"/>
    <property type="match status" value="1"/>
</dbReference>
<evidence type="ECO:0000259" key="7">
    <source>
        <dbReference type="Pfam" id="PF18962"/>
    </source>
</evidence>
<dbReference type="Pfam" id="PF18962">
    <property type="entry name" value="Por_Secre_tail"/>
    <property type="match status" value="1"/>
</dbReference>
<name>S2D9M6_INDAL</name>